<evidence type="ECO:0000313" key="7">
    <source>
        <dbReference type="Proteomes" id="UP001204851"/>
    </source>
</evidence>
<dbReference type="InterPro" id="IPR003660">
    <property type="entry name" value="HAMP_dom"/>
</dbReference>
<dbReference type="CDD" id="cd11386">
    <property type="entry name" value="MCP_signal"/>
    <property type="match status" value="1"/>
</dbReference>
<protein>
    <submittedName>
        <fullName evidence="6">Methyl-accepting chemotaxis protein</fullName>
    </submittedName>
</protein>
<dbReference type="Pfam" id="PF00672">
    <property type="entry name" value="HAMP"/>
    <property type="match status" value="1"/>
</dbReference>
<feature type="domain" description="Methyl-accepting transducer" evidence="4">
    <location>
        <begin position="267"/>
        <end position="496"/>
    </location>
</feature>
<dbReference type="CDD" id="cd06225">
    <property type="entry name" value="HAMP"/>
    <property type="match status" value="1"/>
</dbReference>
<dbReference type="PANTHER" id="PTHR43531">
    <property type="entry name" value="PROTEIN ICFG"/>
    <property type="match status" value="1"/>
</dbReference>
<dbReference type="Proteomes" id="UP001204851">
    <property type="component" value="Unassembled WGS sequence"/>
</dbReference>
<evidence type="ECO:0000256" key="2">
    <source>
        <dbReference type="ARBA" id="ARBA00029447"/>
    </source>
</evidence>
<dbReference type="SMART" id="SM00283">
    <property type="entry name" value="MA"/>
    <property type="match status" value="1"/>
</dbReference>
<feature type="domain" description="HAMP" evidence="5">
    <location>
        <begin position="210"/>
        <end position="262"/>
    </location>
</feature>
<gene>
    <name evidence="6" type="ORF">M0L44_01740</name>
</gene>
<dbReference type="InterPro" id="IPR024478">
    <property type="entry name" value="HlyB_4HB_MCP"/>
</dbReference>
<comment type="similarity">
    <text evidence="2">Belongs to the methyl-accepting chemotaxis (MCP) protein family.</text>
</comment>
<evidence type="ECO:0000259" key="5">
    <source>
        <dbReference type="PROSITE" id="PS50885"/>
    </source>
</evidence>
<keyword evidence="1" id="KW-0488">Methylation</keyword>
<sequence length="512" mass="53668">MLTWFDNLRLGRKLQLLMAAVLVLTVVVGGLAVVQLGHIGAGVGEVAHTALPRARQVAALRAEMLSFRTTQYAHMLSDDETEQAGFKQRIQQIASQVAQTRQRIEPLLSDAQQRSAYDAFAGQWTQYLQGNEKVLMLSGDFGATALGGDYGKTFEAMNASLSDILKANDVVVDEQVQATESAVVHTRTAILGTVVAAQALGTLLAWFMSRRIVASLGEASRSARAVAKGDLTGRIPQGGHDEVGALLTSLGEMQGGLSSLVHTVRSGVDSVATASSEIATGNMDLSSRTEQQAASLQRTASAVQQLAGNLHQSTDVARQAEQMARNAAEVAQRGGGVVRDVVSTMGEITQASQRIGDIIGVIDGIAFQTNILALNAAVEAARAGEQGRGFAVVAGEVRSLAQRSAEAAREIKSLIGASSDKVEQGARLVQGAGQTMDDIVRSVQQVSALIADIAGTAGAQTSGIEEVNAAMLQLDQMTQQNAALVEQSAAAAASLHAQGDRLREAVARFHVV</sequence>
<reference evidence="6 7" key="1">
    <citation type="submission" date="2022-06" db="EMBL/GenBank/DDBJ databases">
        <title>Ideonella sp. NS12-5 Genome sequencing and assembly.</title>
        <authorList>
            <person name="Jung Y."/>
        </authorList>
    </citation>
    <scope>NUCLEOTIDE SEQUENCE [LARGE SCALE GENOMIC DNA]</scope>
    <source>
        <strain evidence="6 7">NS12-5</strain>
    </source>
</reference>
<evidence type="ECO:0000256" key="1">
    <source>
        <dbReference type="ARBA" id="ARBA00022481"/>
    </source>
</evidence>
<evidence type="ECO:0000259" key="4">
    <source>
        <dbReference type="PROSITE" id="PS50111"/>
    </source>
</evidence>
<accession>A0ABT1BGT4</accession>
<comment type="caution">
    <text evidence="6">The sequence shown here is derived from an EMBL/GenBank/DDBJ whole genome shotgun (WGS) entry which is preliminary data.</text>
</comment>
<proteinExistence type="inferred from homology"/>
<dbReference type="Pfam" id="PF00015">
    <property type="entry name" value="MCPsignal"/>
    <property type="match status" value="1"/>
</dbReference>
<dbReference type="PANTHER" id="PTHR43531:SF14">
    <property type="entry name" value="METHYL-ACCEPTING CHEMOTAXIS PROTEIN I-RELATED"/>
    <property type="match status" value="1"/>
</dbReference>
<name>A0ABT1BGT4_9BURK</name>
<dbReference type="Gene3D" id="1.10.287.950">
    <property type="entry name" value="Methyl-accepting chemotaxis protein"/>
    <property type="match status" value="1"/>
</dbReference>
<dbReference type="InterPro" id="IPR004090">
    <property type="entry name" value="Chemotax_Me-accpt_rcpt"/>
</dbReference>
<dbReference type="PROSITE" id="PS50111">
    <property type="entry name" value="CHEMOTAXIS_TRANSDUC_2"/>
    <property type="match status" value="1"/>
</dbReference>
<dbReference type="PROSITE" id="PS50885">
    <property type="entry name" value="HAMP"/>
    <property type="match status" value="1"/>
</dbReference>
<dbReference type="SMART" id="SM00304">
    <property type="entry name" value="HAMP"/>
    <property type="match status" value="1"/>
</dbReference>
<dbReference type="Pfam" id="PF12729">
    <property type="entry name" value="4HB_MCP_1"/>
    <property type="match status" value="1"/>
</dbReference>
<evidence type="ECO:0000256" key="3">
    <source>
        <dbReference type="PROSITE-ProRule" id="PRU00284"/>
    </source>
</evidence>
<evidence type="ECO:0000313" key="6">
    <source>
        <dbReference type="EMBL" id="MCO5975444.1"/>
    </source>
</evidence>
<dbReference type="RefSeq" id="WP_252767885.1">
    <property type="nucleotide sequence ID" value="NZ_JAMXMC010000001.1"/>
</dbReference>
<dbReference type="InterPro" id="IPR051310">
    <property type="entry name" value="MCP_chemotaxis"/>
</dbReference>
<organism evidence="6 7">
    <name type="scientific">Ideonella oryzae</name>
    <dbReference type="NCBI Taxonomy" id="2937441"/>
    <lineage>
        <taxon>Bacteria</taxon>
        <taxon>Pseudomonadati</taxon>
        <taxon>Pseudomonadota</taxon>
        <taxon>Betaproteobacteria</taxon>
        <taxon>Burkholderiales</taxon>
        <taxon>Sphaerotilaceae</taxon>
        <taxon>Ideonella</taxon>
    </lineage>
</organism>
<dbReference type="SUPFAM" id="SSF58104">
    <property type="entry name" value="Methyl-accepting chemotaxis protein (MCP) signaling domain"/>
    <property type="match status" value="1"/>
</dbReference>
<keyword evidence="7" id="KW-1185">Reference proteome</keyword>
<dbReference type="PRINTS" id="PR00260">
    <property type="entry name" value="CHEMTRNSDUCR"/>
</dbReference>
<dbReference type="EMBL" id="JAMXMC010000001">
    <property type="protein sequence ID" value="MCO5975444.1"/>
    <property type="molecule type" value="Genomic_DNA"/>
</dbReference>
<keyword evidence="3" id="KW-0807">Transducer</keyword>
<dbReference type="InterPro" id="IPR004089">
    <property type="entry name" value="MCPsignal_dom"/>
</dbReference>